<dbReference type="PANTHER" id="PTHR30195">
    <property type="entry name" value="TYPE I SITE-SPECIFIC DEOXYRIBONUCLEASE PROTEIN SUBUNIT M AND R"/>
    <property type="match status" value="1"/>
</dbReference>
<evidence type="ECO:0000256" key="11">
    <source>
        <dbReference type="RuleBase" id="RU364115"/>
    </source>
</evidence>
<sequence length="1078" mass="127841">MLPGRKHNKFSLKIVIILTFQFLLNIVLKTKRLFTYNLRKKVDPVKNILESEEWTLVATYKPDEKRKIYRLEKEWEFELIEILKTHNYEYRRDLKNENDLIYNLRSQLGKLNEIKFSDNEWDKILYEITKKVNSVSDKNKFFQVDEIINLELDKPNNNGQKFVNIKLIDKKEWTKNSFQVINQFSNENDETGRKSRYDVVILVNGLPLVLIELKKPDISIRKAFSQNLYYKKTSFNTEHKLFEYVQIFVISNGNETKYYSNTALDAIKNRNKKLLDSKLRIPDGFGFTSFLTDQKNNKIKNLLDFANHFFARKILWNILTKYCIIVKNDEKNNLIVMRPYQIVATEKIINRIKTKHNDPINSGGYIWHSTGSGKTLTSYKVAKLAADFDHIKKVIFVVDRKDLDNQTQDEYKKFETSNSVIQDSWGVKNTTDLSKILQKDNYNKKIIVTTIHKLSKVVEKYKNLPIYNEKVVFIFDECHRTQFGDMHQKVKKSFKKSFMFGFTGTPIFKESLTPRSGKDKEYNTKVYQFQTTEQLFGIELHRYSLINAIDDKTVLRFSYRNYTTMKKNENFDDRKVETIDEKEALYHPTRVKNNVKTIINYFNSDKQHRRFNSLFSVESIKLAQKYYEEFKKQLSENNPNKMKVAIIYSPDSKKDDYLSDFSEDEEINFSSNEEFLKKAMDDFYQIISDTNNKNQESNYKNSKKGIGKFSEYQSNLAREIKKNKIDLTIVVNIFITGFDSPELQSLWLDRDLKEHTLIQAYSRTNRIYNDEKEAGIIHSFRNLEQNNKEALIIYAGDDSNKSTIFLPKYEEVYDLYKKIVQKLLNQFPPEKNMDSGSLEEKKQYIKIFNEFIRQHHLLNSFSQFSNKGQKLINENLFDKYKADYHIIKDQLHEEEKKEKTSILDGIEFETTLTSVSDYDLETIQSIINKHLHEDGRINYNIIEEIKGKIKSSEQLRFKSDLIIKFIEKINGNFNQKNIKNFDVQIEFRDFATEEFYTDIANFTEQNNLKYEETIELIKDLLENEKFEKPSYKQIRKISNESLGLRRADGASEIIEQHIENLRKNFYNKYEGISLNFTD</sequence>
<dbReference type="InterPro" id="IPR055180">
    <property type="entry name" value="HsdR_RecA-like_helicase_dom_2"/>
</dbReference>
<evidence type="ECO:0000256" key="6">
    <source>
        <dbReference type="ARBA" id="ARBA00022747"/>
    </source>
</evidence>
<dbReference type="Gene3D" id="3.90.1570.50">
    <property type="match status" value="1"/>
</dbReference>
<gene>
    <name evidence="13" type="ORF">CSW10_02735</name>
</gene>
<comment type="subunit">
    <text evidence="3 11">The type I restriction/modification system is composed of three polypeptides R, M and S.</text>
</comment>
<evidence type="ECO:0000256" key="4">
    <source>
        <dbReference type="ARBA" id="ARBA00022722"/>
    </source>
</evidence>
<dbReference type="PANTHER" id="PTHR30195:SF16">
    <property type="entry name" value="TYPE I RESTRICTION ENZYME ENDONUCLEASE SUBUNIT"/>
    <property type="match status" value="1"/>
</dbReference>
<proteinExistence type="inferred from homology"/>
<dbReference type="Pfam" id="PF12008">
    <property type="entry name" value="EcoR124_C"/>
    <property type="match status" value="1"/>
</dbReference>
<dbReference type="InterPro" id="IPR007409">
    <property type="entry name" value="Restrct_endonuc_type1_HsdR_N"/>
</dbReference>
<dbReference type="SMART" id="SM00487">
    <property type="entry name" value="DEXDc"/>
    <property type="match status" value="1"/>
</dbReference>
<dbReference type="EC" id="3.1.21.3" evidence="11"/>
<keyword evidence="14" id="KW-1185">Reference proteome</keyword>
<evidence type="ECO:0000256" key="9">
    <source>
        <dbReference type="ARBA" id="ARBA00022840"/>
    </source>
</evidence>
<comment type="catalytic activity">
    <reaction evidence="1 11">
        <text>Endonucleolytic cleavage of DNA to give random double-stranded fragments with terminal 5'-phosphates, ATP is simultaneously hydrolyzed.</text>
        <dbReference type="EC" id="3.1.21.3"/>
    </reaction>
</comment>
<evidence type="ECO:0000256" key="7">
    <source>
        <dbReference type="ARBA" id="ARBA00022759"/>
    </source>
</evidence>
<dbReference type="Gene3D" id="1.20.58.910">
    <property type="match status" value="1"/>
</dbReference>
<dbReference type="CDD" id="cd18800">
    <property type="entry name" value="SF2_C_EcoR124I-like"/>
    <property type="match status" value="1"/>
</dbReference>
<dbReference type="Pfam" id="PF22679">
    <property type="entry name" value="T1R_D3-like"/>
    <property type="match status" value="1"/>
</dbReference>
<feature type="domain" description="Helicase ATP-binding" evidence="12">
    <location>
        <begin position="355"/>
        <end position="524"/>
    </location>
</feature>
<keyword evidence="8 11" id="KW-0378">Hydrolase</keyword>
<dbReference type="PROSITE" id="PS51192">
    <property type="entry name" value="HELICASE_ATP_BIND_1"/>
    <property type="match status" value="1"/>
</dbReference>
<reference evidence="13" key="1">
    <citation type="submission" date="2017-10" db="EMBL/GenBank/DDBJ databases">
        <title>Genome-wide analysis of the first isolated strain mycoplasma dispar GS01.</title>
        <authorList>
            <person name="Hao H."/>
            <person name="Chen S."/>
            <person name="Zhao P."/>
            <person name="Chu Y."/>
            <person name="Liu Y."/>
        </authorList>
    </citation>
    <scope>NUCLEOTIDE SEQUENCE [LARGE SCALE GENOMIC DNA]</scope>
    <source>
        <strain evidence="13">GS01</strain>
    </source>
</reference>
<keyword evidence="5 11" id="KW-0547">Nucleotide-binding</keyword>
<comment type="function">
    <text evidence="11">Subunit R is required for both nuclease and ATPase activities, but not for modification.</text>
</comment>
<comment type="similarity">
    <text evidence="2 11">Belongs to the HsdR family.</text>
</comment>
<evidence type="ECO:0000313" key="14">
    <source>
        <dbReference type="Proteomes" id="UP000224629"/>
    </source>
</evidence>
<dbReference type="EMBL" id="CP024161">
    <property type="protein sequence ID" value="ATP59828.1"/>
    <property type="molecule type" value="Genomic_DNA"/>
</dbReference>
<dbReference type="SUPFAM" id="SSF52540">
    <property type="entry name" value="P-loop containing nucleoside triphosphate hydrolases"/>
    <property type="match status" value="1"/>
</dbReference>
<keyword evidence="6 11" id="KW-0680">Restriction system</keyword>
<dbReference type="InterPro" id="IPR040980">
    <property type="entry name" value="SWI2_SNF2"/>
</dbReference>
<evidence type="ECO:0000256" key="10">
    <source>
        <dbReference type="ARBA" id="ARBA00023125"/>
    </source>
</evidence>
<accession>A0ABN5DW65</accession>
<keyword evidence="9 11" id="KW-0067">ATP-binding</keyword>
<name>A0ABN5DW65_9BACT</name>
<dbReference type="NCBIfam" id="TIGR00348">
    <property type="entry name" value="hsdR"/>
    <property type="match status" value="1"/>
</dbReference>
<dbReference type="InterPro" id="IPR022625">
    <property type="entry name" value="TypeI_RM_Rsu_C"/>
</dbReference>
<keyword evidence="10 11" id="KW-0238">DNA-binding</keyword>
<dbReference type="InterPro" id="IPR004473">
    <property type="entry name" value="Restrct_endonuc_typeI_HsdR"/>
</dbReference>
<protein>
    <recommendedName>
        <fullName evidence="11">Type I restriction enzyme endonuclease subunit</fullName>
        <shortName evidence="11">R protein</shortName>
        <ecNumber evidence="11">3.1.21.3</ecNumber>
    </recommendedName>
</protein>
<keyword evidence="4" id="KW-0540">Nuclease</keyword>
<evidence type="ECO:0000313" key="13">
    <source>
        <dbReference type="EMBL" id="ATP59828.1"/>
    </source>
</evidence>
<organism evidence="13 14">
    <name type="scientific">Mesomycoplasma dispar</name>
    <dbReference type="NCBI Taxonomy" id="86660"/>
    <lineage>
        <taxon>Bacteria</taxon>
        <taxon>Bacillati</taxon>
        <taxon>Mycoplasmatota</taxon>
        <taxon>Mycoplasmoidales</taxon>
        <taxon>Metamycoplasmataceae</taxon>
        <taxon>Mesomycoplasma</taxon>
    </lineage>
</organism>
<dbReference type="Proteomes" id="UP000224629">
    <property type="component" value="Chromosome"/>
</dbReference>
<dbReference type="InterPro" id="IPR014001">
    <property type="entry name" value="Helicase_ATP-bd"/>
</dbReference>
<evidence type="ECO:0000256" key="5">
    <source>
        <dbReference type="ARBA" id="ARBA00022741"/>
    </source>
</evidence>
<dbReference type="InterPro" id="IPR051268">
    <property type="entry name" value="Type-I_R_enzyme_R_subunit"/>
</dbReference>
<evidence type="ECO:0000256" key="3">
    <source>
        <dbReference type="ARBA" id="ARBA00011296"/>
    </source>
</evidence>
<evidence type="ECO:0000259" key="12">
    <source>
        <dbReference type="PROSITE" id="PS51192"/>
    </source>
</evidence>
<evidence type="ECO:0000256" key="2">
    <source>
        <dbReference type="ARBA" id="ARBA00008598"/>
    </source>
</evidence>
<dbReference type="CDD" id="cd22332">
    <property type="entry name" value="HsdR_N"/>
    <property type="match status" value="1"/>
</dbReference>
<dbReference type="Gene3D" id="3.40.50.300">
    <property type="entry name" value="P-loop containing nucleotide triphosphate hydrolases"/>
    <property type="match status" value="2"/>
</dbReference>
<dbReference type="InterPro" id="IPR027417">
    <property type="entry name" value="P-loop_NTPase"/>
</dbReference>
<dbReference type="Pfam" id="PF04313">
    <property type="entry name" value="HSDR_N"/>
    <property type="match status" value="1"/>
</dbReference>
<keyword evidence="7" id="KW-0255">Endonuclease</keyword>
<dbReference type="Pfam" id="PF18766">
    <property type="entry name" value="SWI2_SNF2"/>
    <property type="match status" value="1"/>
</dbReference>
<evidence type="ECO:0000256" key="8">
    <source>
        <dbReference type="ARBA" id="ARBA00022801"/>
    </source>
</evidence>
<evidence type="ECO:0000256" key="1">
    <source>
        <dbReference type="ARBA" id="ARBA00000851"/>
    </source>
</evidence>